<feature type="transmembrane region" description="Helical" evidence="1">
    <location>
        <begin position="6"/>
        <end position="23"/>
    </location>
</feature>
<organism evidence="3 4">
    <name type="scientific">Marinilabilia rubra</name>
    <dbReference type="NCBI Taxonomy" id="2162893"/>
    <lineage>
        <taxon>Bacteria</taxon>
        <taxon>Pseudomonadati</taxon>
        <taxon>Bacteroidota</taxon>
        <taxon>Bacteroidia</taxon>
        <taxon>Marinilabiliales</taxon>
        <taxon>Marinilabiliaceae</taxon>
        <taxon>Marinilabilia</taxon>
    </lineage>
</organism>
<feature type="domain" description="Putative auto-transporter adhesin head GIN" evidence="2">
    <location>
        <begin position="43"/>
        <end position="225"/>
    </location>
</feature>
<keyword evidence="1" id="KW-1133">Transmembrane helix</keyword>
<keyword evidence="4" id="KW-1185">Reference proteome</keyword>
<evidence type="ECO:0000313" key="3">
    <source>
        <dbReference type="EMBL" id="PWD99127.1"/>
    </source>
</evidence>
<sequence>MLRRIIILAILVIPIGMIGCVYENNGNSYKKDRGEAETRQVENFSSIELEGNYVVRLENSDTCSLEVFADEELNRLIITEVKHGVLKVVTLEEKLWDNYDTPELIIKAPSLENIEVRVSAKFVSDKPFKFTTLKIESAGAFKMDMELEGEMLEADLSGASDLDLRGNVKTVKLDIPGAGKISAYELKTENFDLDLSGAGKAKVYVSEQLNVDLSGACSVSYKGNPAEVFTNISGIGRVKEAD</sequence>
<keyword evidence="1" id="KW-0472">Membrane</keyword>
<protein>
    <submittedName>
        <fullName evidence="3">DUF2807 domain-containing protein</fullName>
    </submittedName>
</protein>
<proteinExistence type="predicted"/>
<reference evidence="3 4" key="1">
    <citation type="submission" date="2018-05" db="EMBL/GenBank/DDBJ databases">
        <title>Marinilabilia rubrum sp. nov., isolated from saltern sediment.</title>
        <authorList>
            <person name="Zhang R."/>
        </authorList>
    </citation>
    <scope>NUCLEOTIDE SEQUENCE [LARGE SCALE GENOMIC DNA]</scope>
    <source>
        <strain evidence="3 4">WTE16</strain>
    </source>
</reference>
<dbReference type="PROSITE" id="PS51257">
    <property type="entry name" value="PROKAR_LIPOPROTEIN"/>
    <property type="match status" value="1"/>
</dbReference>
<comment type="caution">
    <text evidence="3">The sequence shown here is derived from an EMBL/GenBank/DDBJ whole genome shotgun (WGS) entry which is preliminary data.</text>
</comment>
<keyword evidence="1" id="KW-0812">Transmembrane</keyword>
<accession>A0A2U2B7T8</accession>
<dbReference type="OrthoDB" id="1115415at2"/>
<dbReference type="Pfam" id="PF10988">
    <property type="entry name" value="DUF2807"/>
    <property type="match status" value="1"/>
</dbReference>
<dbReference type="PANTHER" id="PTHR39200">
    <property type="entry name" value="HYPOTHETICAL EXPORTED PROTEIN"/>
    <property type="match status" value="1"/>
</dbReference>
<dbReference type="Gene3D" id="2.160.20.120">
    <property type="match status" value="1"/>
</dbReference>
<dbReference type="Proteomes" id="UP000244956">
    <property type="component" value="Unassembled WGS sequence"/>
</dbReference>
<evidence type="ECO:0000256" key="1">
    <source>
        <dbReference type="SAM" id="Phobius"/>
    </source>
</evidence>
<evidence type="ECO:0000313" key="4">
    <source>
        <dbReference type="Proteomes" id="UP000244956"/>
    </source>
</evidence>
<dbReference type="AlphaFoldDB" id="A0A2U2B7T8"/>
<gene>
    <name evidence="3" type="ORF">DDZ16_12755</name>
</gene>
<dbReference type="InterPro" id="IPR021255">
    <property type="entry name" value="DUF2807"/>
</dbReference>
<name>A0A2U2B7T8_9BACT</name>
<dbReference type="EMBL" id="QEWP01000009">
    <property type="protein sequence ID" value="PWD99127.1"/>
    <property type="molecule type" value="Genomic_DNA"/>
</dbReference>
<evidence type="ECO:0000259" key="2">
    <source>
        <dbReference type="Pfam" id="PF10988"/>
    </source>
</evidence>
<dbReference type="PANTHER" id="PTHR39200:SF1">
    <property type="entry name" value="AUTO-TRANSPORTER ADHESIN HEAD GIN DOMAIN-CONTAINING PROTEIN-RELATED"/>
    <property type="match status" value="1"/>
</dbReference>